<dbReference type="PROSITE" id="PS50206">
    <property type="entry name" value="RHODANESE_3"/>
    <property type="match status" value="1"/>
</dbReference>
<gene>
    <name evidence="2" type="ORF">CARN3_1285</name>
</gene>
<dbReference type="InterPro" id="IPR001763">
    <property type="entry name" value="Rhodanese-like_dom"/>
</dbReference>
<organism evidence="2">
    <name type="scientific">mine drainage metagenome</name>
    <dbReference type="NCBI Taxonomy" id="410659"/>
    <lineage>
        <taxon>unclassified sequences</taxon>
        <taxon>metagenomes</taxon>
        <taxon>ecological metagenomes</taxon>
    </lineage>
</organism>
<feature type="domain" description="Rhodanese" evidence="1">
    <location>
        <begin position="14"/>
        <end position="103"/>
    </location>
</feature>
<name>E6PZB5_9ZZZZ</name>
<dbReference type="EMBL" id="CABN01000116">
    <property type="protein sequence ID" value="CBI00274.1"/>
    <property type="molecule type" value="Genomic_DNA"/>
</dbReference>
<dbReference type="InterPro" id="IPR036873">
    <property type="entry name" value="Rhodanese-like_dom_sf"/>
</dbReference>
<reference evidence="2" key="1">
    <citation type="submission" date="2009-10" db="EMBL/GenBank/DDBJ databases">
        <title>Diversity of trophic interactions inside an arsenic-rich microbial ecosystem.</title>
        <authorList>
            <person name="Bertin P.N."/>
            <person name="Heinrich-Salmeron A."/>
            <person name="Pelletier E."/>
            <person name="Goulhen-Chollet F."/>
            <person name="Arsene-Ploetze F."/>
            <person name="Gallien S."/>
            <person name="Calteau A."/>
            <person name="Vallenet D."/>
            <person name="Casiot C."/>
            <person name="Chane-Woon-Ming B."/>
            <person name="Giloteaux L."/>
            <person name="Barakat M."/>
            <person name="Bonnefoy V."/>
            <person name="Bruneel O."/>
            <person name="Chandler M."/>
            <person name="Cleiss J."/>
            <person name="Duran R."/>
            <person name="Elbaz-Poulichet F."/>
            <person name="Fonknechten N."/>
            <person name="Lauga B."/>
            <person name="Mornico D."/>
            <person name="Ortet P."/>
            <person name="Schaeffer C."/>
            <person name="Siguier P."/>
            <person name="Alexander Thil Smith A."/>
            <person name="Van Dorsselaer A."/>
            <person name="Weissenbach J."/>
            <person name="Medigue C."/>
            <person name="Le Paslier D."/>
        </authorList>
    </citation>
    <scope>NUCLEOTIDE SEQUENCE</scope>
</reference>
<dbReference type="AlphaFoldDB" id="E6PZB5"/>
<accession>E6PZB5</accession>
<dbReference type="SUPFAM" id="SSF52821">
    <property type="entry name" value="Rhodanese/Cell cycle control phosphatase"/>
    <property type="match status" value="1"/>
</dbReference>
<dbReference type="SMART" id="SM00450">
    <property type="entry name" value="RHOD"/>
    <property type="match status" value="1"/>
</dbReference>
<sequence length="105" mass="11757">MQQAEAKLKEPAQDAHPVKLIDVREPWEAQKARVAGSILIPMNEFAARAHQELDPEDHLLILCKVGGRSLSVTNWLRQQGFENAQSVAGGIEAWSRQIDTSIPRY</sequence>
<dbReference type="InterPro" id="IPR052204">
    <property type="entry name" value="PpiC/parvulin_rotamase"/>
</dbReference>
<proteinExistence type="predicted"/>
<dbReference type="PANTHER" id="PTHR43629">
    <property type="entry name" value="PEPTIDYL-PROLYL CIS-TRANS ISOMERASE"/>
    <property type="match status" value="1"/>
</dbReference>
<evidence type="ECO:0000259" key="1">
    <source>
        <dbReference type="PROSITE" id="PS50206"/>
    </source>
</evidence>
<comment type="caution">
    <text evidence="2">The sequence shown here is derived from an EMBL/GenBank/DDBJ whole genome shotgun (WGS) entry which is preliminary data.</text>
</comment>
<dbReference type="Pfam" id="PF00581">
    <property type="entry name" value="Rhodanese"/>
    <property type="match status" value="1"/>
</dbReference>
<protein>
    <submittedName>
        <fullName evidence="2">Putative rhodanese-like protein</fullName>
    </submittedName>
</protein>
<dbReference type="Gene3D" id="3.40.250.10">
    <property type="entry name" value="Rhodanese-like domain"/>
    <property type="match status" value="1"/>
</dbReference>
<evidence type="ECO:0000313" key="2">
    <source>
        <dbReference type="EMBL" id="CBI00274.1"/>
    </source>
</evidence>
<dbReference type="PANTHER" id="PTHR43629:SF2">
    <property type="entry name" value="RHODANESE-LIKE_PPIC DOMAIN-CONTAINING PROTEIN 12, CHLOROPLASTIC"/>
    <property type="match status" value="1"/>
</dbReference>